<evidence type="ECO:0000256" key="3">
    <source>
        <dbReference type="ARBA" id="ARBA00022729"/>
    </source>
</evidence>
<accession>E0VB85</accession>
<dbReference type="InterPro" id="IPR036438">
    <property type="entry name" value="Insulin-like_sf"/>
</dbReference>
<feature type="chain" id="PRO_5014570029" description="Insulin-like domain-containing protein" evidence="4">
    <location>
        <begin position="24"/>
        <end position="232"/>
    </location>
</feature>
<evidence type="ECO:0000313" key="7">
    <source>
        <dbReference type="Proteomes" id="UP000009046"/>
    </source>
</evidence>
<comment type="similarity">
    <text evidence="1">Belongs to the insulin family.</text>
</comment>
<dbReference type="HOGENOM" id="CLU_1196103_0_0_1"/>
<evidence type="ECO:0000256" key="1">
    <source>
        <dbReference type="ARBA" id="ARBA00009034"/>
    </source>
</evidence>
<keyword evidence="7" id="KW-1185">Reference proteome</keyword>
<keyword evidence="2" id="KW-0165">Cleavage on pair of basic residues</keyword>
<dbReference type="CTD" id="8239030"/>
<reference evidence="5" key="2">
    <citation type="submission" date="2007-04" db="EMBL/GenBank/DDBJ databases">
        <title>The genome of the human body louse.</title>
        <authorList>
            <consortium name="The Human Body Louse Genome Consortium"/>
            <person name="Kirkness E."/>
            <person name="Walenz B."/>
            <person name="Hass B."/>
            <person name="Bruggner R."/>
            <person name="Strausberg R."/>
        </authorList>
    </citation>
    <scope>NUCLEOTIDE SEQUENCE</scope>
    <source>
        <strain evidence="5">USDA</strain>
    </source>
</reference>
<dbReference type="VEuPathDB" id="VectorBase:PHUM055070"/>
<dbReference type="AlphaFoldDB" id="E0VB85"/>
<dbReference type="KEGG" id="phu:Phum_PHUM055070"/>
<dbReference type="EMBL" id="AAZO01000650">
    <property type="status" value="NOT_ANNOTATED_CDS"/>
    <property type="molecule type" value="Genomic_DNA"/>
</dbReference>
<reference evidence="6" key="3">
    <citation type="submission" date="2021-02" db="UniProtKB">
        <authorList>
            <consortium name="EnsemblMetazoa"/>
        </authorList>
    </citation>
    <scope>IDENTIFICATION</scope>
    <source>
        <strain evidence="6">USDA</strain>
    </source>
</reference>
<dbReference type="InterPro" id="IPR022353">
    <property type="entry name" value="Insulin_CS"/>
</dbReference>
<evidence type="ECO:0000313" key="6">
    <source>
        <dbReference type="EnsemblMetazoa" id="PHUM055070-PA"/>
    </source>
</evidence>
<dbReference type="RefSeq" id="XP_002423379.1">
    <property type="nucleotide sequence ID" value="XM_002423334.1"/>
</dbReference>
<organism>
    <name type="scientific">Pediculus humanus subsp. corporis</name>
    <name type="common">Body louse</name>
    <dbReference type="NCBI Taxonomy" id="121224"/>
    <lineage>
        <taxon>Eukaryota</taxon>
        <taxon>Metazoa</taxon>
        <taxon>Ecdysozoa</taxon>
        <taxon>Arthropoda</taxon>
        <taxon>Hexapoda</taxon>
        <taxon>Insecta</taxon>
        <taxon>Pterygota</taxon>
        <taxon>Neoptera</taxon>
        <taxon>Paraneoptera</taxon>
        <taxon>Psocodea</taxon>
        <taxon>Troctomorpha</taxon>
        <taxon>Phthiraptera</taxon>
        <taxon>Anoplura</taxon>
        <taxon>Pediculidae</taxon>
        <taxon>Pediculus</taxon>
    </lineage>
</organism>
<evidence type="ECO:0000256" key="4">
    <source>
        <dbReference type="SAM" id="SignalP"/>
    </source>
</evidence>
<proteinExistence type="inferred from homology"/>
<evidence type="ECO:0000256" key="2">
    <source>
        <dbReference type="ARBA" id="ARBA00022685"/>
    </source>
</evidence>
<evidence type="ECO:0000313" key="5">
    <source>
        <dbReference type="EMBL" id="EEB10641.1"/>
    </source>
</evidence>
<keyword evidence="3 4" id="KW-0732">Signal</keyword>
<dbReference type="InParanoid" id="E0VB85"/>
<protein>
    <recommendedName>
        <fullName evidence="8">Insulin-like domain-containing protein</fullName>
    </recommendedName>
</protein>
<dbReference type="PROSITE" id="PS00262">
    <property type="entry name" value="INSULIN"/>
    <property type="match status" value="1"/>
</dbReference>
<dbReference type="GO" id="GO:0005576">
    <property type="term" value="C:extracellular region"/>
    <property type="evidence" value="ECO:0007669"/>
    <property type="project" value="UniProtKB-ARBA"/>
</dbReference>
<sequence length="232" mass="26298">MQVKTSTVARVLIALYLTTETLCHYIPDDNKIKETNKKNETNSQRDKIQICGNALTTMIVEACDGIVGSPDLGHVSRGSVQARITEDCCDRECPLDYLQNFCGHTPLFTSKKTVRGRLLNKLNTRNRIAKGENGNDGGKNDKKNTQIEVRNNQIDYRKLMDVGNNILESSYERYKKKAHIFGYTLIKKNLNPWKQNKINKTWPSLQIGTISPEIDKFGGQPIVMIKKNKHSS</sequence>
<name>E0VB85_PEDHC</name>
<dbReference type="EMBL" id="DS235023">
    <property type="protein sequence ID" value="EEB10641.1"/>
    <property type="molecule type" value="Genomic_DNA"/>
</dbReference>
<feature type="signal peptide" evidence="4">
    <location>
        <begin position="1"/>
        <end position="23"/>
    </location>
</feature>
<dbReference type="Gene3D" id="1.10.100.10">
    <property type="entry name" value="Insulin-like"/>
    <property type="match status" value="1"/>
</dbReference>
<reference evidence="5" key="1">
    <citation type="submission" date="2007-04" db="EMBL/GenBank/DDBJ databases">
        <title>Annotation of Pediculus humanus corporis strain USDA.</title>
        <authorList>
            <person name="Kirkness E."/>
            <person name="Hannick L."/>
            <person name="Hass B."/>
            <person name="Bruggner R."/>
            <person name="Lawson D."/>
            <person name="Bidwell S."/>
            <person name="Joardar V."/>
            <person name="Caler E."/>
            <person name="Walenz B."/>
            <person name="Inman J."/>
            <person name="Schobel S."/>
            <person name="Galinsky K."/>
            <person name="Amedeo P."/>
            <person name="Strausberg R."/>
        </authorList>
    </citation>
    <scope>NUCLEOTIDE SEQUENCE</scope>
    <source>
        <strain evidence="5">USDA</strain>
    </source>
</reference>
<dbReference type="GeneID" id="8239030"/>
<dbReference type="EnsemblMetazoa" id="PHUM055070-RA">
    <property type="protein sequence ID" value="PHUM055070-PA"/>
    <property type="gene ID" value="PHUM055070"/>
</dbReference>
<dbReference type="Proteomes" id="UP000009046">
    <property type="component" value="Unassembled WGS sequence"/>
</dbReference>
<gene>
    <name evidence="6" type="primary">8239030</name>
    <name evidence="5" type="ORF">Phum_PHUM055070</name>
</gene>
<dbReference type="SUPFAM" id="SSF56994">
    <property type="entry name" value="Insulin-like"/>
    <property type="match status" value="1"/>
</dbReference>
<evidence type="ECO:0008006" key="8">
    <source>
        <dbReference type="Google" id="ProtNLM"/>
    </source>
</evidence>